<feature type="compositionally biased region" description="Polar residues" evidence="8">
    <location>
        <begin position="9"/>
        <end position="25"/>
    </location>
</feature>
<feature type="transmembrane region" description="Helical" evidence="9">
    <location>
        <begin position="213"/>
        <end position="234"/>
    </location>
</feature>
<accession>A0A9J7BPV3</accession>
<evidence type="ECO:0000256" key="2">
    <source>
        <dbReference type="ARBA" id="ARBA00022475"/>
    </source>
</evidence>
<dbReference type="InterPro" id="IPR043760">
    <property type="entry name" value="PycTM_dom"/>
</dbReference>
<dbReference type="EMBL" id="CP093313">
    <property type="protein sequence ID" value="UWZ82966.1"/>
    <property type="molecule type" value="Genomic_DNA"/>
</dbReference>
<evidence type="ECO:0000256" key="7">
    <source>
        <dbReference type="ARBA" id="ARBA00023136"/>
    </source>
</evidence>
<feature type="transmembrane region" description="Helical" evidence="9">
    <location>
        <begin position="123"/>
        <end position="146"/>
    </location>
</feature>
<evidence type="ECO:0000256" key="5">
    <source>
        <dbReference type="ARBA" id="ARBA00022989"/>
    </source>
</evidence>
<evidence type="ECO:0000313" key="12">
    <source>
        <dbReference type="Proteomes" id="UP001059380"/>
    </source>
</evidence>
<organism evidence="11 12">
    <name type="scientific">Occallatibacter riparius</name>
    <dbReference type="NCBI Taxonomy" id="1002689"/>
    <lineage>
        <taxon>Bacteria</taxon>
        <taxon>Pseudomonadati</taxon>
        <taxon>Acidobacteriota</taxon>
        <taxon>Terriglobia</taxon>
        <taxon>Terriglobales</taxon>
        <taxon>Acidobacteriaceae</taxon>
        <taxon>Occallatibacter</taxon>
    </lineage>
</organism>
<name>A0A9J7BPV3_9BACT</name>
<feature type="region of interest" description="Disordered" evidence="8">
    <location>
        <begin position="1"/>
        <end position="57"/>
    </location>
</feature>
<sequence>MERIRGQQLLRNSRSQLPFRFQSQSGDEEVLRDRRKEGSSQKGGEESSQEEMTPQANEMCERGKAELLTDACEGAAKHYEDYANAFVNIDTKAAAITTVGGIVLAAVVAFLKDGQVPEAARGNCLYVTLIIASPVLALIAIIFSLFGARVTEVVEPFDAPERIREARNLADLDCNEFSQQHIIDYYRAQSDHWSNAIRDIREVVRLKANRVLWAQYFLIAALSVLVIIFVVLLLRTPATPLKASS</sequence>
<keyword evidence="3 9" id="KW-0812">Transmembrane</keyword>
<evidence type="ECO:0000313" key="11">
    <source>
        <dbReference type="EMBL" id="UWZ82966.1"/>
    </source>
</evidence>
<feature type="transmembrane region" description="Helical" evidence="9">
    <location>
        <begin position="93"/>
        <end position="111"/>
    </location>
</feature>
<protein>
    <recommendedName>
        <fullName evidence="10">Pycsar effector protein domain-containing protein</fullName>
    </recommendedName>
</protein>
<keyword evidence="4" id="KW-0547">Nucleotide-binding</keyword>
<evidence type="ECO:0000256" key="4">
    <source>
        <dbReference type="ARBA" id="ARBA00022741"/>
    </source>
</evidence>
<feature type="domain" description="Pycsar effector protein" evidence="10">
    <location>
        <begin position="81"/>
        <end position="232"/>
    </location>
</feature>
<comment type="subcellular location">
    <subcellularLocation>
        <location evidence="1">Cell membrane</location>
    </subcellularLocation>
</comment>
<evidence type="ECO:0000256" key="1">
    <source>
        <dbReference type="ARBA" id="ARBA00004236"/>
    </source>
</evidence>
<reference evidence="11" key="1">
    <citation type="submission" date="2021-04" db="EMBL/GenBank/DDBJ databases">
        <title>Phylogenetic analysis of Acidobacteriaceae.</title>
        <authorList>
            <person name="Qiu L."/>
            <person name="Zhang Q."/>
        </authorList>
    </citation>
    <scope>NUCLEOTIDE SEQUENCE</scope>
    <source>
        <strain evidence="11">DSM 25168</strain>
    </source>
</reference>
<evidence type="ECO:0000259" key="10">
    <source>
        <dbReference type="Pfam" id="PF18967"/>
    </source>
</evidence>
<keyword evidence="6" id="KW-0051">Antiviral defense</keyword>
<gene>
    <name evidence="11" type="ORF">MOP44_20635</name>
</gene>
<proteinExistence type="predicted"/>
<dbReference type="RefSeq" id="WP_260792299.1">
    <property type="nucleotide sequence ID" value="NZ_CP093313.1"/>
</dbReference>
<keyword evidence="7 9" id="KW-0472">Membrane</keyword>
<keyword evidence="5 9" id="KW-1133">Transmembrane helix</keyword>
<evidence type="ECO:0000256" key="8">
    <source>
        <dbReference type="SAM" id="MobiDB-lite"/>
    </source>
</evidence>
<evidence type="ECO:0000256" key="6">
    <source>
        <dbReference type="ARBA" id="ARBA00023118"/>
    </source>
</evidence>
<keyword evidence="12" id="KW-1185">Reference proteome</keyword>
<dbReference type="KEGG" id="orp:MOP44_20635"/>
<evidence type="ECO:0000256" key="9">
    <source>
        <dbReference type="SAM" id="Phobius"/>
    </source>
</evidence>
<dbReference type="AlphaFoldDB" id="A0A9J7BPV3"/>
<dbReference type="Proteomes" id="UP001059380">
    <property type="component" value="Chromosome"/>
</dbReference>
<feature type="compositionally biased region" description="Basic and acidic residues" evidence="8">
    <location>
        <begin position="29"/>
        <end position="45"/>
    </location>
</feature>
<keyword evidence="2" id="KW-1003">Cell membrane</keyword>
<evidence type="ECO:0000256" key="3">
    <source>
        <dbReference type="ARBA" id="ARBA00022692"/>
    </source>
</evidence>
<dbReference type="Pfam" id="PF18967">
    <property type="entry name" value="PycTM"/>
    <property type="match status" value="1"/>
</dbReference>